<protein>
    <submittedName>
        <fullName evidence="1">Uncharacterized protein</fullName>
    </submittedName>
</protein>
<sequence length="37" mass="4010">MGLQAVGFKKFLQKTSQNIPLVEYQTIALASDGGLNK</sequence>
<dbReference type="Proteomes" id="UP000019091">
    <property type="component" value="Chromosome"/>
</dbReference>
<evidence type="ECO:0000313" key="1">
    <source>
        <dbReference type="EMBL" id="AHG82511.1"/>
    </source>
</evidence>
<evidence type="ECO:0000313" key="2">
    <source>
        <dbReference type="Proteomes" id="UP000019091"/>
    </source>
</evidence>
<reference evidence="1 2" key="1">
    <citation type="journal article" date="2014" name="Genome Announc.">
        <title>Complete Closed Genome Sequences of Three Bibersteinia trehalosi Nasopharyngeal Isolates from Cattle with Shipping Fever.</title>
        <authorList>
            <person name="Harhay G.P."/>
            <person name="McVey D.S."/>
            <person name="Koren S."/>
            <person name="Phillippy A.M."/>
            <person name="Bono J."/>
            <person name="Harhay D.M."/>
            <person name="Clawson M.L."/>
            <person name="Heaton M.P."/>
            <person name="Chitko-McKown C.G."/>
            <person name="Korlach J."/>
            <person name="Smith T.P."/>
        </authorList>
    </citation>
    <scope>NUCLEOTIDE SEQUENCE [LARGE SCALE GENOMIC DNA]</scope>
    <source>
        <strain evidence="1 2">USDA-ARS-USMARC-188</strain>
    </source>
</reference>
<proteinExistence type="predicted"/>
<gene>
    <name evidence="1" type="ORF">F542_17960</name>
</gene>
<accession>A0A4V7IC03</accession>
<dbReference type="EMBL" id="CP006954">
    <property type="protein sequence ID" value="AHG82511.1"/>
    <property type="molecule type" value="Genomic_DNA"/>
</dbReference>
<organism evidence="1 2">
    <name type="scientific">Bibersteinia trehalosi USDA-ARS-USMARC-188</name>
    <dbReference type="NCBI Taxonomy" id="1263829"/>
    <lineage>
        <taxon>Bacteria</taxon>
        <taxon>Pseudomonadati</taxon>
        <taxon>Pseudomonadota</taxon>
        <taxon>Gammaproteobacteria</taxon>
        <taxon>Pasteurellales</taxon>
        <taxon>Pasteurellaceae</taxon>
        <taxon>Bibersteinia</taxon>
    </lineage>
</organism>
<name>A0A4V7IC03_BIBTR</name>
<dbReference type="KEGG" id="btre:F542_17960"/>
<dbReference type="AlphaFoldDB" id="A0A4V7IC03"/>